<feature type="compositionally biased region" description="Gly residues" evidence="2">
    <location>
        <begin position="48"/>
        <end position="71"/>
    </location>
</feature>
<evidence type="ECO:0000313" key="5">
    <source>
        <dbReference type="Proteomes" id="UP000729402"/>
    </source>
</evidence>
<accession>A0A8J5VC65</accession>
<feature type="region of interest" description="Disordered" evidence="2">
    <location>
        <begin position="1"/>
        <end position="83"/>
    </location>
</feature>
<protein>
    <recommendedName>
        <fullName evidence="3">CCHC-type domain-containing protein</fullName>
    </recommendedName>
</protein>
<evidence type="ECO:0000313" key="4">
    <source>
        <dbReference type="EMBL" id="KAG8060225.1"/>
    </source>
</evidence>
<keyword evidence="1" id="KW-0863">Zinc-finger</keyword>
<organism evidence="4 5">
    <name type="scientific">Zizania palustris</name>
    <name type="common">Northern wild rice</name>
    <dbReference type="NCBI Taxonomy" id="103762"/>
    <lineage>
        <taxon>Eukaryota</taxon>
        <taxon>Viridiplantae</taxon>
        <taxon>Streptophyta</taxon>
        <taxon>Embryophyta</taxon>
        <taxon>Tracheophyta</taxon>
        <taxon>Spermatophyta</taxon>
        <taxon>Magnoliopsida</taxon>
        <taxon>Liliopsida</taxon>
        <taxon>Poales</taxon>
        <taxon>Poaceae</taxon>
        <taxon>BOP clade</taxon>
        <taxon>Oryzoideae</taxon>
        <taxon>Oryzeae</taxon>
        <taxon>Zizaniinae</taxon>
        <taxon>Zizania</taxon>
    </lineage>
</organism>
<dbReference type="PROSITE" id="PS50158">
    <property type="entry name" value="ZF_CCHC"/>
    <property type="match status" value="1"/>
</dbReference>
<dbReference type="OrthoDB" id="3060019at2759"/>
<dbReference type="Proteomes" id="UP000729402">
    <property type="component" value="Unassembled WGS sequence"/>
</dbReference>
<evidence type="ECO:0000259" key="3">
    <source>
        <dbReference type="PROSITE" id="PS50158"/>
    </source>
</evidence>
<keyword evidence="1" id="KW-0862">Zinc</keyword>
<dbReference type="AlphaFoldDB" id="A0A8J5VC65"/>
<evidence type="ECO:0000256" key="1">
    <source>
        <dbReference type="PROSITE-ProRule" id="PRU00047"/>
    </source>
</evidence>
<name>A0A8J5VC65_ZIZPA</name>
<reference evidence="4" key="1">
    <citation type="journal article" date="2021" name="bioRxiv">
        <title>Whole Genome Assembly and Annotation of Northern Wild Rice, Zizania palustris L., Supports a Whole Genome Duplication in the Zizania Genus.</title>
        <authorList>
            <person name="Haas M."/>
            <person name="Kono T."/>
            <person name="Macchietto M."/>
            <person name="Millas R."/>
            <person name="McGilp L."/>
            <person name="Shao M."/>
            <person name="Duquette J."/>
            <person name="Hirsch C.N."/>
            <person name="Kimball J."/>
        </authorList>
    </citation>
    <scope>NUCLEOTIDE SEQUENCE</scope>
    <source>
        <tissue evidence="4">Fresh leaf tissue</tissue>
    </source>
</reference>
<proteinExistence type="predicted"/>
<dbReference type="InterPro" id="IPR001878">
    <property type="entry name" value="Znf_CCHC"/>
</dbReference>
<dbReference type="Pfam" id="PF00098">
    <property type="entry name" value="zf-CCHC"/>
    <property type="match status" value="1"/>
</dbReference>
<comment type="caution">
    <text evidence="4">The sequence shown here is derived from an EMBL/GenBank/DDBJ whole genome shotgun (WGS) entry which is preliminary data.</text>
</comment>
<dbReference type="EMBL" id="JAAALK010000287">
    <property type="protein sequence ID" value="KAG8060225.1"/>
    <property type="molecule type" value="Genomic_DNA"/>
</dbReference>
<dbReference type="GO" id="GO:0003676">
    <property type="term" value="F:nucleic acid binding"/>
    <property type="evidence" value="ECO:0007669"/>
    <property type="project" value="InterPro"/>
</dbReference>
<evidence type="ECO:0000256" key="2">
    <source>
        <dbReference type="SAM" id="MobiDB-lite"/>
    </source>
</evidence>
<feature type="region of interest" description="Disordered" evidence="2">
    <location>
        <begin position="137"/>
        <end position="192"/>
    </location>
</feature>
<feature type="domain" description="CCHC-type" evidence="3">
    <location>
        <begin position="82"/>
        <end position="97"/>
    </location>
</feature>
<dbReference type="SMART" id="SM00343">
    <property type="entry name" value="ZnF_C2HC"/>
    <property type="match status" value="1"/>
</dbReference>
<gene>
    <name evidence="4" type="ORF">GUJ93_ZPchr0002g25296</name>
</gene>
<sequence length="192" mass="20535">MTGRLKVAEETFEDPPPTMQHDDKLYLTEEEWDARRSRRELEKSSPAGSGGSGGCGGGGKRGRGHNNGGEGRGSRPKSTDECRRCGKLGHWARDCRSKPRKEQAHVTQEEEAALNLMRASLAHSGGVYLKPARQESVRALSSVGQEEPRRDAPISAPAKGKLTAAAMSWQLGSKGDTGSLAGSVVPSLSNEI</sequence>
<reference evidence="4" key="2">
    <citation type="submission" date="2021-02" db="EMBL/GenBank/DDBJ databases">
        <authorList>
            <person name="Kimball J.A."/>
            <person name="Haas M.W."/>
            <person name="Macchietto M."/>
            <person name="Kono T."/>
            <person name="Duquette J."/>
            <person name="Shao M."/>
        </authorList>
    </citation>
    <scope>NUCLEOTIDE SEQUENCE</scope>
    <source>
        <tissue evidence="4">Fresh leaf tissue</tissue>
    </source>
</reference>
<keyword evidence="1" id="KW-0479">Metal-binding</keyword>
<keyword evidence="5" id="KW-1185">Reference proteome</keyword>
<dbReference type="GO" id="GO:0008270">
    <property type="term" value="F:zinc ion binding"/>
    <property type="evidence" value="ECO:0007669"/>
    <property type="project" value="UniProtKB-KW"/>
</dbReference>
<feature type="compositionally biased region" description="Basic and acidic residues" evidence="2">
    <location>
        <begin position="20"/>
        <end position="43"/>
    </location>
</feature>